<protein>
    <submittedName>
        <fullName evidence="2">GNAT family N-acetyltransferase</fullName>
    </submittedName>
</protein>
<dbReference type="RefSeq" id="WP_119376339.1">
    <property type="nucleotide sequence ID" value="NZ_QWFX01000012.1"/>
</dbReference>
<dbReference type="EMBL" id="QWFX01000012">
    <property type="protein sequence ID" value="RIJ29318.1"/>
    <property type="molecule type" value="Genomic_DNA"/>
</dbReference>
<evidence type="ECO:0000259" key="1">
    <source>
        <dbReference type="PROSITE" id="PS51186"/>
    </source>
</evidence>
<keyword evidence="3" id="KW-1185">Reference proteome</keyword>
<dbReference type="Gene3D" id="3.40.630.30">
    <property type="match status" value="1"/>
</dbReference>
<dbReference type="AlphaFoldDB" id="A0A399RD05"/>
<evidence type="ECO:0000313" key="2">
    <source>
        <dbReference type="EMBL" id="RIJ29318.1"/>
    </source>
</evidence>
<evidence type="ECO:0000313" key="3">
    <source>
        <dbReference type="Proteomes" id="UP000266385"/>
    </source>
</evidence>
<dbReference type="OrthoDB" id="7057833at2"/>
<sequence>MKIDLPPAMRRAARQDWRAVGEIIGEAFRDDPVNRYLFGTAEGVRSAMMVLAHHVYVPVGESYLLDDKGATMWLPPGAAPKFGPWPQIVFALGQLRHGKRGAMKRALHLASLMEKHHPGEPHMYLFAIGTTVAARGKGVGKALMRPMLDACDRTGTPAYLENSNPANHGFYTSFGFEKVAEFEVGPDGPPMAPMWREPK</sequence>
<dbReference type="PANTHER" id="PTHR42791:SF1">
    <property type="entry name" value="N-ACETYLTRANSFERASE DOMAIN-CONTAINING PROTEIN"/>
    <property type="match status" value="1"/>
</dbReference>
<dbReference type="InterPro" id="IPR052523">
    <property type="entry name" value="Trichothecene_AcTrans"/>
</dbReference>
<dbReference type="Pfam" id="PF00583">
    <property type="entry name" value="Acetyltransf_1"/>
    <property type="match status" value="1"/>
</dbReference>
<gene>
    <name evidence="2" type="ORF">D1223_10260</name>
</gene>
<dbReference type="Proteomes" id="UP000266385">
    <property type="component" value="Unassembled WGS sequence"/>
</dbReference>
<accession>A0A399RD05</accession>
<dbReference type="PANTHER" id="PTHR42791">
    <property type="entry name" value="GNAT FAMILY ACETYLTRANSFERASE"/>
    <property type="match status" value="1"/>
</dbReference>
<dbReference type="InterPro" id="IPR016181">
    <property type="entry name" value="Acyl_CoA_acyltransferase"/>
</dbReference>
<dbReference type="GO" id="GO:0016747">
    <property type="term" value="F:acyltransferase activity, transferring groups other than amino-acyl groups"/>
    <property type="evidence" value="ECO:0007669"/>
    <property type="project" value="InterPro"/>
</dbReference>
<feature type="domain" description="N-acetyltransferase" evidence="1">
    <location>
        <begin position="117"/>
        <end position="196"/>
    </location>
</feature>
<reference evidence="2 3" key="1">
    <citation type="submission" date="2018-08" db="EMBL/GenBank/DDBJ databases">
        <title>Henriciella mobilis sp. nov., isolated from seawater.</title>
        <authorList>
            <person name="Cheng H."/>
            <person name="Wu Y.-H."/>
            <person name="Xu X.-W."/>
            <person name="Guo L.-L."/>
        </authorList>
    </citation>
    <scope>NUCLEOTIDE SEQUENCE [LARGE SCALE GENOMIC DNA]</scope>
    <source>
        <strain evidence="2 3">JN25</strain>
    </source>
</reference>
<dbReference type="InterPro" id="IPR000182">
    <property type="entry name" value="GNAT_dom"/>
</dbReference>
<keyword evidence="2" id="KW-0808">Transferase</keyword>
<dbReference type="SUPFAM" id="SSF55729">
    <property type="entry name" value="Acyl-CoA N-acyltransferases (Nat)"/>
    <property type="match status" value="1"/>
</dbReference>
<organism evidence="2 3">
    <name type="scientific">Henriciella mobilis</name>
    <dbReference type="NCBI Taxonomy" id="2305467"/>
    <lineage>
        <taxon>Bacteria</taxon>
        <taxon>Pseudomonadati</taxon>
        <taxon>Pseudomonadota</taxon>
        <taxon>Alphaproteobacteria</taxon>
        <taxon>Hyphomonadales</taxon>
        <taxon>Hyphomonadaceae</taxon>
        <taxon>Henriciella</taxon>
    </lineage>
</organism>
<name>A0A399RD05_9PROT</name>
<dbReference type="PROSITE" id="PS51186">
    <property type="entry name" value="GNAT"/>
    <property type="match status" value="1"/>
</dbReference>
<dbReference type="CDD" id="cd04301">
    <property type="entry name" value="NAT_SF"/>
    <property type="match status" value="1"/>
</dbReference>
<comment type="caution">
    <text evidence="2">The sequence shown here is derived from an EMBL/GenBank/DDBJ whole genome shotgun (WGS) entry which is preliminary data.</text>
</comment>
<proteinExistence type="predicted"/>